<reference evidence="3 4" key="1">
    <citation type="submission" date="2021-05" db="EMBL/GenBank/DDBJ databases">
        <title>Genome Assembly of Synthetic Allotetraploid Brassica napus Reveals Homoeologous Exchanges between Subgenomes.</title>
        <authorList>
            <person name="Davis J.T."/>
        </authorList>
    </citation>
    <scope>NUCLEOTIDE SEQUENCE [LARGE SCALE GENOMIC DNA]</scope>
    <source>
        <strain evidence="4">cv. Da-Ae</strain>
        <tissue evidence="3">Seedling</tissue>
    </source>
</reference>
<dbReference type="Proteomes" id="UP000824890">
    <property type="component" value="Unassembled WGS sequence"/>
</dbReference>
<dbReference type="Pfam" id="PF07734">
    <property type="entry name" value="FBA_1"/>
    <property type="match status" value="1"/>
</dbReference>
<evidence type="ECO:0000259" key="2">
    <source>
        <dbReference type="Pfam" id="PF07734"/>
    </source>
</evidence>
<organism evidence="3 4">
    <name type="scientific">Brassica napus</name>
    <name type="common">Rape</name>
    <dbReference type="NCBI Taxonomy" id="3708"/>
    <lineage>
        <taxon>Eukaryota</taxon>
        <taxon>Viridiplantae</taxon>
        <taxon>Streptophyta</taxon>
        <taxon>Embryophyta</taxon>
        <taxon>Tracheophyta</taxon>
        <taxon>Spermatophyta</taxon>
        <taxon>Magnoliopsida</taxon>
        <taxon>eudicotyledons</taxon>
        <taxon>Gunneridae</taxon>
        <taxon>Pentapetalae</taxon>
        <taxon>rosids</taxon>
        <taxon>malvids</taxon>
        <taxon>Brassicales</taxon>
        <taxon>Brassicaceae</taxon>
        <taxon>Brassiceae</taxon>
        <taxon>Brassica</taxon>
    </lineage>
</organism>
<proteinExistence type="predicted"/>
<feature type="non-terminal residue" evidence="3">
    <location>
        <position position="1"/>
    </location>
</feature>
<feature type="region of interest" description="Disordered" evidence="1">
    <location>
        <begin position="19"/>
        <end position="57"/>
    </location>
</feature>
<dbReference type="InterPro" id="IPR017451">
    <property type="entry name" value="F-box-assoc_interact_dom"/>
</dbReference>
<evidence type="ECO:0000313" key="4">
    <source>
        <dbReference type="Proteomes" id="UP000824890"/>
    </source>
</evidence>
<evidence type="ECO:0000256" key="1">
    <source>
        <dbReference type="SAM" id="MobiDB-lite"/>
    </source>
</evidence>
<gene>
    <name evidence="3" type="ORF">HID58_019242</name>
</gene>
<dbReference type="PANTHER" id="PTHR15319">
    <property type="entry name" value="TATA BOX-BINDING PROTEIN ASSOCIATED FACTOR RNA POLYMERASE I SUBUNIT C"/>
    <property type="match status" value="1"/>
</dbReference>
<dbReference type="PANTHER" id="PTHR15319:SF1">
    <property type="entry name" value="TATA BOX-BINDING PROTEIN-ASSOCIATED FACTOR RNA POLYMERASE I SUBUNIT C"/>
    <property type="match status" value="1"/>
</dbReference>
<sequence length="703" mass="80052">AQSKFNRAEKLLSKLEASMIPNGPDYDQEAYDLGVEEHDGVDGDLSENRQRNQTEKKGRREWKVEIPNDVMEEIVMRLPVRSIASFEQRDLETTSIEESHCIEIEEINGPMEISECCDGLVCFYCLTQAVRVINTATETLLPPLPLANFQRLHKDHPDPDLERDVMFEDDGAVPVPFISSTIFGFGKDNERRWRWRWRWRFVTTRPLDHHQILSNQRPPCVNGLLYWLTGDEQGYPSTQTKLIIFDIHTEMFQVTSTPPFITLDASSDKIGLCNLDGRLCISEIKGDCKQEFWWRVEECNKWERIFSVDLNSTSCWFGGITSQPLTPWAISRDNNKVVLSLSYQESLVDFDLDPVSTVYHLYYSGYYGLLRTIQVDEGKAVKCISLFLLALPLACKASLAKVSVETLMHLCSLYLVHWYCVKYDDCRGRPVLSYIVGQQFKSSSVARASLNSQLTAECLVLLENGATVNQKSWLGCEFGWRLGTFIVARSDAVFVITRSSGSCCGVRALLETENLNMAGTEEFVLFAKAGGVPLLKWQHDVEKPCFMDSYSLSDLGFQTDESTISCVIVSSFWNAESQMFCYGPSPSVVNDSSSLYVWELPHNLLSPAGKCHCGDCAIREVIMKESLPVWIDWQKKRVLECPLRGRFRPQRHDYQSDQLMKTWENMDMPICLYLFSSRCPFATIASVHVCGDGDKQNVLLDIF</sequence>
<dbReference type="InterPro" id="IPR038801">
    <property type="entry name" value="TAF1C"/>
</dbReference>
<accession>A0ABQ8DC97</accession>
<feature type="domain" description="F-box associated beta-propeller type 1" evidence="2">
    <location>
        <begin position="199"/>
        <end position="342"/>
    </location>
</feature>
<name>A0ABQ8DC97_BRANA</name>
<feature type="compositionally biased region" description="Basic and acidic residues" evidence="1">
    <location>
        <begin position="35"/>
        <end position="57"/>
    </location>
</feature>
<dbReference type="InterPro" id="IPR006527">
    <property type="entry name" value="F-box-assoc_dom_typ1"/>
</dbReference>
<protein>
    <recommendedName>
        <fullName evidence="2">F-box associated beta-propeller type 1 domain-containing protein</fullName>
    </recommendedName>
</protein>
<comment type="caution">
    <text evidence="3">The sequence shown here is derived from an EMBL/GenBank/DDBJ whole genome shotgun (WGS) entry which is preliminary data.</text>
</comment>
<dbReference type="EMBL" id="JAGKQM010000005">
    <property type="protein sequence ID" value="KAH0926986.1"/>
    <property type="molecule type" value="Genomic_DNA"/>
</dbReference>
<keyword evidence="4" id="KW-1185">Reference proteome</keyword>
<dbReference type="NCBIfam" id="TIGR01640">
    <property type="entry name" value="F_box_assoc_1"/>
    <property type="match status" value="1"/>
</dbReference>
<evidence type="ECO:0000313" key="3">
    <source>
        <dbReference type="EMBL" id="KAH0926986.1"/>
    </source>
</evidence>